<evidence type="ECO:0000313" key="12">
    <source>
        <dbReference type="Proteomes" id="UP000037997"/>
    </source>
</evidence>
<dbReference type="AlphaFoldDB" id="A0A0N1MQL7"/>
<dbReference type="PROSITE" id="PS51194">
    <property type="entry name" value="HELICASE_CTER"/>
    <property type="match status" value="1"/>
</dbReference>
<comment type="similarity">
    <text evidence="5">Belongs to the DEAD box helicase family.</text>
</comment>
<feature type="short sequence motif" description="Q motif" evidence="6">
    <location>
        <begin position="12"/>
        <end position="40"/>
    </location>
</feature>
<dbReference type="InterPro" id="IPR027417">
    <property type="entry name" value="P-loop_NTPase"/>
</dbReference>
<dbReference type="PROSITE" id="PS51195">
    <property type="entry name" value="Q_MOTIF"/>
    <property type="match status" value="1"/>
</dbReference>
<evidence type="ECO:0000256" key="2">
    <source>
        <dbReference type="ARBA" id="ARBA00022801"/>
    </source>
</evidence>
<dbReference type="GO" id="GO:0005524">
    <property type="term" value="F:ATP binding"/>
    <property type="evidence" value="ECO:0007669"/>
    <property type="project" value="UniProtKB-KW"/>
</dbReference>
<comment type="caution">
    <text evidence="11">The sequence shown here is derived from an EMBL/GenBank/DDBJ whole genome shotgun (WGS) entry which is preliminary data.</text>
</comment>
<dbReference type="EMBL" id="JNOC01000031">
    <property type="protein sequence ID" value="KPH55832.1"/>
    <property type="molecule type" value="Genomic_DNA"/>
</dbReference>
<evidence type="ECO:0000259" key="10">
    <source>
        <dbReference type="PROSITE" id="PS51195"/>
    </source>
</evidence>
<dbReference type="CDD" id="cd00268">
    <property type="entry name" value="DEADc"/>
    <property type="match status" value="1"/>
</dbReference>
<dbReference type="Proteomes" id="UP000037997">
    <property type="component" value="Unassembled WGS sequence"/>
</dbReference>
<evidence type="ECO:0000313" key="11">
    <source>
        <dbReference type="EMBL" id="KPH55832.1"/>
    </source>
</evidence>
<feature type="domain" description="Helicase ATP-binding" evidence="8">
    <location>
        <begin position="43"/>
        <end position="212"/>
    </location>
</feature>
<dbReference type="InterPro" id="IPR050079">
    <property type="entry name" value="DEAD_box_RNA_helicase"/>
</dbReference>
<evidence type="ECO:0000256" key="7">
    <source>
        <dbReference type="SAM" id="MobiDB-lite"/>
    </source>
</evidence>
<feature type="compositionally biased region" description="Basic and acidic residues" evidence="7">
    <location>
        <begin position="486"/>
        <end position="498"/>
    </location>
</feature>
<keyword evidence="2" id="KW-0378">Hydrolase</keyword>
<dbReference type="Pfam" id="PF00271">
    <property type="entry name" value="Helicase_C"/>
    <property type="match status" value="1"/>
</dbReference>
<dbReference type="Pfam" id="PF00270">
    <property type="entry name" value="DEAD"/>
    <property type="match status" value="1"/>
</dbReference>
<feature type="region of interest" description="Disordered" evidence="7">
    <location>
        <begin position="453"/>
        <end position="504"/>
    </location>
</feature>
<evidence type="ECO:0000259" key="9">
    <source>
        <dbReference type="PROSITE" id="PS51194"/>
    </source>
</evidence>
<organism evidence="11 12">
    <name type="scientific">Helicobacter pullorum</name>
    <dbReference type="NCBI Taxonomy" id="35818"/>
    <lineage>
        <taxon>Bacteria</taxon>
        <taxon>Pseudomonadati</taxon>
        <taxon>Campylobacterota</taxon>
        <taxon>Epsilonproteobacteria</taxon>
        <taxon>Campylobacterales</taxon>
        <taxon>Helicobacteraceae</taxon>
        <taxon>Helicobacter</taxon>
    </lineage>
</organism>
<accession>A0A0N1MQL7</accession>
<dbReference type="CDD" id="cd18787">
    <property type="entry name" value="SF2_C_DEAD"/>
    <property type="match status" value="1"/>
</dbReference>
<dbReference type="SUPFAM" id="SSF52540">
    <property type="entry name" value="P-loop containing nucleoside triphosphate hydrolases"/>
    <property type="match status" value="1"/>
</dbReference>
<evidence type="ECO:0000259" key="8">
    <source>
        <dbReference type="PROSITE" id="PS51192"/>
    </source>
</evidence>
<evidence type="ECO:0000256" key="4">
    <source>
        <dbReference type="ARBA" id="ARBA00022840"/>
    </source>
</evidence>
<keyword evidence="3 11" id="KW-0347">Helicase</keyword>
<dbReference type="Gene3D" id="3.40.50.300">
    <property type="entry name" value="P-loop containing nucleotide triphosphate hydrolases"/>
    <property type="match status" value="2"/>
</dbReference>
<dbReference type="PANTHER" id="PTHR47959:SF1">
    <property type="entry name" value="ATP-DEPENDENT RNA HELICASE DBPA"/>
    <property type="match status" value="1"/>
</dbReference>
<gene>
    <name evidence="11" type="ORF">HPU229334_05710</name>
</gene>
<evidence type="ECO:0000256" key="6">
    <source>
        <dbReference type="PROSITE-ProRule" id="PRU00552"/>
    </source>
</evidence>
<name>A0A0N1MQL7_9HELI</name>
<dbReference type="SMART" id="SM00487">
    <property type="entry name" value="DEXDc"/>
    <property type="match status" value="1"/>
</dbReference>
<dbReference type="GO" id="GO:0003724">
    <property type="term" value="F:RNA helicase activity"/>
    <property type="evidence" value="ECO:0007669"/>
    <property type="project" value="InterPro"/>
</dbReference>
<dbReference type="SMART" id="SM00490">
    <property type="entry name" value="HELICc"/>
    <property type="match status" value="1"/>
</dbReference>
<dbReference type="InterPro" id="IPR014001">
    <property type="entry name" value="Helicase_ATP-bd"/>
</dbReference>
<feature type="domain" description="Helicase C-terminal" evidence="9">
    <location>
        <begin position="223"/>
        <end position="385"/>
    </location>
</feature>
<feature type="domain" description="DEAD-box RNA helicase Q" evidence="10">
    <location>
        <begin position="12"/>
        <end position="40"/>
    </location>
</feature>
<dbReference type="PATRIC" id="fig|35818.11.peg.1124"/>
<keyword evidence="4" id="KW-0067">ATP-binding</keyword>
<evidence type="ECO:0000256" key="3">
    <source>
        <dbReference type="ARBA" id="ARBA00022806"/>
    </source>
</evidence>
<dbReference type="InterPro" id="IPR011545">
    <property type="entry name" value="DEAD/DEAH_box_helicase_dom"/>
</dbReference>
<evidence type="ECO:0000256" key="5">
    <source>
        <dbReference type="ARBA" id="ARBA00038437"/>
    </source>
</evidence>
<proteinExistence type="inferred from homology"/>
<dbReference type="GO" id="GO:0003676">
    <property type="term" value="F:nucleic acid binding"/>
    <property type="evidence" value="ECO:0007669"/>
    <property type="project" value="InterPro"/>
</dbReference>
<dbReference type="PROSITE" id="PS51192">
    <property type="entry name" value="HELICASE_ATP_BIND_1"/>
    <property type="match status" value="1"/>
</dbReference>
<protein>
    <submittedName>
        <fullName evidence="11">DEAD/DEAH box helicase</fullName>
    </submittedName>
</protein>
<dbReference type="InterPro" id="IPR001650">
    <property type="entry name" value="Helicase_C-like"/>
</dbReference>
<dbReference type="InterPro" id="IPR044742">
    <property type="entry name" value="DEAD/DEAH_RhlB"/>
</dbReference>
<dbReference type="RefSeq" id="WP_054197957.1">
    <property type="nucleotide sequence ID" value="NZ_JNOC01000031.1"/>
</dbReference>
<sequence>MEKATKKQMVNSGFGIFGFKKKVLDGIREVGFREPSPIQKEVIPIILDGLDVIAQAQTGTGKTAAFALPLVNGLKHNGSIEALVIAPTRELVMQIGDEIFKLGKYNKVRTVSLFGGQPIQRQVELLAKKPQIIIATPGRLLDHLRNGRLKKFAPQIVVLDESDEMLDMGFLDDIEEIFSYLPSERQTLLFSATMPTPIKHLAQKILHNPKLVKITPSDTTNQDISQRYYIINEQEREDAIVRLIDSEMPTKAIIFTRMKKEADLLCERLVDRGYKAGALHGDMEQRERQKSIKAFKDSSVNILVATDIAARGLDISGVSHVFNFHIPLNPESYVHRIGRTGRAGKKGVAITLATPLEFKELRRIKENTKAKIELYEIPNLQDTLDKKDGNLLEKIVKYEITDEALRVYEQIRANIDITQLVCKLLSMVLQDNKILGPNKIGLDKEDLYHFKKQLQENDKRRTKETKKMSSKTNNASPKKRSNGHRNNKDSKNKRDSRAKNSKRR</sequence>
<dbReference type="STRING" id="35818.HPU229336_01200"/>
<keyword evidence="1" id="KW-0547">Nucleotide-binding</keyword>
<dbReference type="GO" id="GO:0016787">
    <property type="term" value="F:hydrolase activity"/>
    <property type="evidence" value="ECO:0007669"/>
    <property type="project" value="UniProtKB-KW"/>
</dbReference>
<dbReference type="InterPro" id="IPR014014">
    <property type="entry name" value="RNA_helicase_DEAD_Q_motif"/>
</dbReference>
<dbReference type="PANTHER" id="PTHR47959">
    <property type="entry name" value="ATP-DEPENDENT RNA HELICASE RHLE-RELATED"/>
    <property type="match status" value="1"/>
</dbReference>
<dbReference type="GO" id="GO:0005829">
    <property type="term" value="C:cytosol"/>
    <property type="evidence" value="ECO:0007669"/>
    <property type="project" value="TreeGrafter"/>
</dbReference>
<reference evidence="11 12" key="1">
    <citation type="submission" date="2014-06" db="EMBL/GenBank/DDBJ databases">
        <title>Helicobacter pullorum isolates in fresh chicken meat - phenotypic and genotypic features.</title>
        <authorList>
            <person name="Borges V."/>
            <person name="Santos A."/>
            <person name="Correia C.B."/>
            <person name="Saraiva M."/>
            <person name="Menard A."/>
            <person name="Vieira L."/>
            <person name="Sampaio D.A."/>
            <person name="Gomes J.P."/>
            <person name="Oleastro M."/>
        </authorList>
    </citation>
    <scope>NUCLEOTIDE SEQUENCE [LARGE SCALE GENOMIC DNA]</scope>
    <source>
        <strain evidence="11 12">229334/12</strain>
    </source>
</reference>
<feature type="compositionally biased region" description="Basic and acidic residues" evidence="7">
    <location>
        <begin position="453"/>
        <end position="467"/>
    </location>
</feature>
<evidence type="ECO:0000256" key="1">
    <source>
        <dbReference type="ARBA" id="ARBA00022741"/>
    </source>
</evidence>